<dbReference type="AlphaFoldDB" id="A0A1V8YC79"/>
<protein>
    <recommendedName>
        <fullName evidence="4">Bacteriocin</fullName>
    </recommendedName>
</protein>
<dbReference type="EMBL" id="MJEA01000006">
    <property type="protein sequence ID" value="OQO70223.1"/>
    <property type="molecule type" value="Genomic_DNA"/>
</dbReference>
<gene>
    <name evidence="2" type="ORF">BH747_07265</name>
</gene>
<reference evidence="2 3" key="1">
    <citation type="journal article" date="2017" name="BMC Microbiol.">
        <title>Comparative genomics of Enterococcus spp. isolated from bovine feces.</title>
        <authorList>
            <person name="Beukers A.G."/>
            <person name="Zaheer R."/>
            <person name="Goji N."/>
            <person name="Amoako K.K."/>
            <person name="Chaves A.V."/>
            <person name="Ward M.P."/>
            <person name="McAllister T.A."/>
        </authorList>
    </citation>
    <scope>NUCLEOTIDE SEQUENCE [LARGE SCALE GENOMIC DNA]</scope>
    <source>
        <strain evidence="2 3">F1129D 143</strain>
    </source>
</reference>
<dbReference type="RefSeq" id="WP_081183671.1">
    <property type="nucleotide sequence ID" value="NZ_MJEA01000006.1"/>
</dbReference>
<keyword evidence="1" id="KW-0732">Signal</keyword>
<dbReference type="STRING" id="112904.BH747_07265"/>
<name>A0A1V8YC79_9ENTE</name>
<feature type="signal peptide" evidence="1">
    <location>
        <begin position="1"/>
        <end position="27"/>
    </location>
</feature>
<dbReference type="OrthoDB" id="2243530at2"/>
<evidence type="ECO:0000313" key="2">
    <source>
        <dbReference type="EMBL" id="OQO70223.1"/>
    </source>
</evidence>
<evidence type="ECO:0000256" key="1">
    <source>
        <dbReference type="SAM" id="SignalP"/>
    </source>
</evidence>
<dbReference type="Proteomes" id="UP000192477">
    <property type="component" value="Unassembled WGS sequence"/>
</dbReference>
<feature type="chain" id="PRO_5013388689" description="Bacteriocin" evidence="1">
    <location>
        <begin position="28"/>
        <end position="142"/>
    </location>
</feature>
<organism evidence="2 3">
    <name type="scientific">Enterococcus villorum</name>
    <dbReference type="NCBI Taxonomy" id="112904"/>
    <lineage>
        <taxon>Bacteria</taxon>
        <taxon>Bacillati</taxon>
        <taxon>Bacillota</taxon>
        <taxon>Bacilli</taxon>
        <taxon>Lactobacillales</taxon>
        <taxon>Enterococcaceae</taxon>
        <taxon>Enterococcus</taxon>
    </lineage>
</organism>
<comment type="caution">
    <text evidence="2">The sequence shown here is derived from an EMBL/GenBank/DDBJ whole genome shotgun (WGS) entry which is preliminary data.</text>
</comment>
<sequence>MKKIGLNFFIVIVTALALSTISEKVSATEVSGEINDSSTEPGYIHFDAKGNIIDSHVSKTTSSRATINHSSGRWVYYSEKSGNKKLGNSNHYSRDYNRHGAKAKVGSAVKSANATNKKWAYAQASGGKNDTFSCWYNPTGWY</sequence>
<evidence type="ECO:0000313" key="3">
    <source>
        <dbReference type="Proteomes" id="UP000192477"/>
    </source>
</evidence>
<proteinExistence type="predicted"/>
<accession>A0A1V8YC79</accession>
<evidence type="ECO:0008006" key="4">
    <source>
        <dbReference type="Google" id="ProtNLM"/>
    </source>
</evidence>